<dbReference type="NCBIfam" id="NF008296">
    <property type="entry name" value="PRK11083.1"/>
    <property type="match status" value="1"/>
</dbReference>
<keyword evidence="13" id="KW-1185">Reference proteome</keyword>
<proteinExistence type="predicted"/>
<keyword evidence="7" id="KW-0804">Transcription</keyword>
<dbReference type="PANTHER" id="PTHR48111">
    <property type="entry name" value="REGULATOR OF RPOS"/>
    <property type="match status" value="1"/>
</dbReference>
<dbReference type="PROSITE" id="PS50110">
    <property type="entry name" value="RESPONSE_REGULATORY"/>
    <property type="match status" value="1"/>
</dbReference>
<dbReference type="InterPro" id="IPR036388">
    <property type="entry name" value="WH-like_DNA-bd_sf"/>
</dbReference>
<dbReference type="Gene3D" id="1.10.10.10">
    <property type="entry name" value="Winged helix-like DNA-binding domain superfamily/Winged helix DNA-binding domain"/>
    <property type="match status" value="1"/>
</dbReference>
<dbReference type="PANTHER" id="PTHR48111:SF6">
    <property type="entry name" value="TRANSCRIPTIONAL REGULATORY PROTEIN CREB"/>
    <property type="match status" value="1"/>
</dbReference>
<dbReference type="RefSeq" id="WP_309489423.1">
    <property type="nucleotide sequence ID" value="NZ_JAENIG010000004.1"/>
</dbReference>
<evidence type="ECO:0000313" key="13">
    <source>
        <dbReference type="Proteomes" id="UP000634206"/>
    </source>
</evidence>
<dbReference type="InterPro" id="IPR016032">
    <property type="entry name" value="Sig_transdc_resp-reg_C-effctor"/>
</dbReference>
<dbReference type="Proteomes" id="UP000634206">
    <property type="component" value="Unassembled WGS sequence"/>
</dbReference>
<keyword evidence="2" id="KW-0963">Cytoplasm</keyword>
<name>A0AAE2SCF1_9BACT</name>
<keyword evidence="6 9" id="KW-0238">DNA-binding</keyword>
<organism evidence="12 13">
    <name type="scientific">Oceaniferula flava</name>
    <dbReference type="NCBI Taxonomy" id="2800421"/>
    <lineage>
        <taxon>Bacteria</taxon>
        <taxon>Pseudomonadati</taxon>
        <taxon>Verrucomicrobiota</taxon>
        <taxon>Verrucomicrobiia</taxon>
        <taxon>Verrucomicrobiales</taxon>
        <taxon>Verrucomicrobiaceae</taxon>
        <taxon>Oceaniferula</taxon>
    </lineage>
</organism>
<dbReference type="InterPro" id="IPR001789">
    <property type="entry name" value="Sig_transdc_resp-reg_receiver"/>
</dbReference>
<reference evidence="12" key="1">
    <citation type="submission" date="2021-01" db="EMBL/GenBank/DDBJ databases">
        <title>Modified the classification status of verrucomicrobia.</title>
        <authorList>
            <person name="Feng X."/>
        </authorList>
    </citation>
    <scope>NUCLEOTIDE SEQUENCE</scope>
    <source>
        <strain evidence="12">5K15</strain>
    </source>
</reference>
<sequence length="237" mass="25987">MPHVLLVEDETSIADTLIYALETEHFRVTHCSTAGAALDVLQNDPPEFAVLDVGLPDMSGFDLCMEIRKHSSLPVLFLTARDSEIDRILGLELGGDDYVTKPFSPREVVARVRAIMRRSSAAVTSDHGADRDKPATAPAGKLVHDSDAMMIYCHGGQLNLTAHEYKLLVALMSQPGRIFSREQLLNKAWEDPGSAMDRTVDAHIKSLRAKLRALTPNGDDPIETRRGLGYTLAPDSI</sequence>
<dbReference type="FunFam" id="3.40.50.2300:FF:000021">
    <property type="entry name" value="Two-component system response regulator KdpE"/>
    <property type="match status" value="1"/>
</dbReference>
<evidence type="ECO:0000256" key="5">
    <source>
        <dbReference type="ARBA" id="ARBA00023015"/>
    </source>
</evidence>
<dbReference type="EMBL" id="JAENIG010000004">
    <property type="protein sequence ID" value="MBK1854812.1"/>
    <property type="molecule type" value="Genomic_DNA"/>
</dbReference>
<feature type="domain" description="Response regulatory" evidence="10">
    <location>
        <begin position="3"/>
        <end position="116"/>
    </location>
</feature>
<evidence type="ECO:0000259" key="11">
    <source>
        <dbReference type="PROSITE" id="PS51755"/>
    </source>
</evidence>
<evidence type="ECO:0000259" key="10">
    <source>
        <dbReference type="PROSITE" id="PS50110"/>
    </source>
</evidence>
<evidence type="ECO:0000256" key="9">
    <source>
        <dbReference type="PROSITE-ProRule" id="PRU01091"/>
    </source>
</evidence>
<dbReference type="GO" id="GO:0005829">
    <property type="term" value="C:cytosol"/>
    <property type="evidence" value="ECO:0007669"/>
    <property type="project" value="TreeGrafter"/>
</dbReference>
<dbReference type="Pfam" id="PF00486">
    <property type="entry name" value="Trans_reg_C"/>
    <property type="match status" value="1"/>
</dbReference>
<dbReference type="GO" id="GO:0000987">
    <property type="term" value="F:cis-regulatory region sequence-specific DNA binding"/>
    <property type="evidence" value="ECO:0007669"/>
    <property type="project" value="UniProtKB-ARBA"/>
</dbReference>
<dbReference type="InterPro" id="IPR011006">
    <property type="entry name" value="CheY-like_superfamily"/>
</dbReference>
<evidence type="ECO:0000256" key="3">
    <source>
        <dbReference type="ARBA" id="ARBA00022553"/>
    </source>
</evidence>
<evidence type="ECO:0000256" key="6">
    <source>
        <dbReference type="ARBA" id="ARBA00023125"/>
    </source>
</evidence>
<dbReference type="Gene3D" id="6.10.250.690">
    <property type="match status" value="1"/>
</dbReference>
<dbReference type="AlphaFoldDB" id="A0AAE2SCF1"/>
<dbReference type="SMART" id="SM00448">
    <property type="entry name" value="REC"/>
    <property type="match status" value="1"/>
</dbReference>
<keyword evidence="4" id="KW-0902">Two-component regulatory system</keyword>
<dbReference type="CDD" id="cd00383">
    <property type="entry name" value="trans_reg_C"/>
    <property type="match status" value="1"/>
</dbReference>
<feature type="modified residue" description="4-aspartylphosphate" evidence="8">
    <location>
        <position position="52"/>
    </location>
</feature>
<comment type="subcellular location">
    <subcellularLocation>
        <location evidence="1">Cytoplasm</location>
    </subcellularLocation>
</comment>
<dbReference type="PROSITE" id="PS51755">
    <property type="entry name" value="OMPR_PHOB"/>
    <property type="match status" value="1"/>
</dbReference>
<evidence type="ECO:0000256" key="8">
    <source>
        <dbReference type="PROSITE-ProRule" id="PRU00169"/>
    </source>
</evidence>
<dbReference type="SUPFAM" id="SSF46894">
    <property type="entry name" value="C-terminal effector domain of the bipartite response regulators"/>
    <property type="match status" value="1"/>
</dbReference>
<dbReference type="CDD" id="cd17574">
    <property type="entry name" value="REC_OmpR"/>
    <property type="match status" value="1"/>
</dbReference>
<comment type="caution">
    <text evidence="12">The sequence shown here is derived from an EMBL/GenBank/DDBJ whole genome shotgun (WGS) entry which is preliminary data.</text>
</comment>
<evidence type="ECO:0000256" key="4">
    <source>
        <dbReference type="ARBA" id="ARBA00023012"/>
    </source>
</evidence>
<protein>
    <submittedName>
        <fullName evidence="12">Two-component system response regulator CreB</fullName>
    </submittedName>
</protein>
<dbReference type="GO" id="GO:0045893">
    <property type="term" value="P:positive regulation of DNA-templated transcription"/>
    <property type="evidence" value="ECO:0007669"/>
    <property type="project" value="UniProtKB-ARBA"/>
</dbReference>
<gene>
    <name evidence="12" type="primary">creB</name>
    <name evidence="12" type="ORF">JIN83_07560</name>
</gene>
<dbReference type="GO" id="GO:0000156">
    <property type="term" value="F:phosphorelay response regulator activity"/>
    <property type="evidence" value="ECO:0007669"/>
    <property type="project" value="TreeGrafter"/>
</dbReference>
<evidence type="ECO:0000256" key="1">
    <source>
        <dbReference type="ARBA" id="ARBA00004496"/>
    </source>
</evidence>
<dbReference type="Pfam" id="PF00072">
    <property type="entry name" value="Response_reg"/>
    <property type="match status" value="1"/>
</dbReference>
<keyword evidence="5" id="KW-0805">Transcription regulation</keyword>
<dbReference type="SMART" id="SM00862">
    <property type="entry name" value="Trans_reg_C"/>
    <property type="match status" value="1"/>
</dbReference>
<feature type="domain" description="OmpR/PhoB-type" evidence="11">
    <location>
        <begin position="134"/>
        <end position="234"/>
    </location>
</feature>
<feature type="DNA-binding region" description="OmpR/PhoB-type" evidence="9">
    <location>
        <begin position="134"/>
        <end position="234"/>
    </location>
</feature>
<dbReference type="GO" id="GO:0032993">
    <property type="term" value="C:protein-DNA complex"/>
    <property type="evidence" value="ECO:0007669"/>
    <property type="project" value="TreeGrafter"/>
</dbReference>
<dbReference type="GO" id="GO:0042802">
    <property type="term" value="F:identical protein binding"/>
    <property type="evidence" value="ECO:0007669"/>
    <property type="project" value="UniProtKB-ARBA"/>
</dbReference>
<evidence type="ECO:0000256" key="2">
    <source>
        <dbReference type="ARBA" id="ARBA00022490"/>
    </source>
</evidence>
<evidence type="ECO:0000313" key="12">
    <source>
        <dbReference type="EMBL" id="MBK1854812.1"/>
    </source>
</evidence>
<dbReference type="Gene3D" id="3.40.50.2300">
    <property type="match status" value="1"/>
</dbReference>
<evidence type="ECO:0000256" key="7">
    <source>
        <dbReference type="ARBA" id="ARBA00023163"/>
    </source>
</evidence>
<dbReference type="InterPro" id="IPR001867">
    <property type="entry name" value="OmpR/PhoB-type_DNA-bd"/>
</dbReference>
<dbReference type="InterPro" id="IPR039420">
    <property type="entry name" value="WalR-like"/>
</dbReference>
<dbReference type="SUPFAM" id="SSF52172">
    <property type="entry name" value="CheY-like"/>
    <property type="match status" value="1"/>
</dbReference>
<keyword evidence="3 8" id="KW-0597">Phosphoprotein</keyword>
<accession>A0AAE2SCF1</accession>